<dbReference type="CDD" id="cd01146">
    <property type="entry name" value="FhuD"/>
    <property type="match status" value="1"/>
</dbReference>
<dbReference type="SUPFAM" id="SSF53807">
    <property type="entry name" value="Helical backbone' metal receptor"/>
    <property type="match status" value="1"/>
</dbReference>
<keyword evidence="4" id="KW-0406">Ion transport</keyword>
<evidence type="ECO:0000256" key="1">
    <source>
        <dbReference type="ARBA" id="ARBA00004196"/>
    </source>
</evidence>
<geneLocation type="plasmid" evidence="7 8">
    <name>pB</name>
</geneLocation>
<dbReference type="PANTHER" id="PTHR30532">
    <property type="entry name" value="IRON III DICITRATE-BINDING PERIPLASMIC PROTEIN"/>
    <property type="match status" value="1"/>
</dbReference>
<name>A0A9Q9DDE8_ENSAD</name>
<keyword evidence="7" id="KW-0614">Plasmid</keyword>
<feature type="domain" description="Fe/B12 periplasmic-binding" evidence="6">
    <location>
        <begin position="30"/>
        <end position="300"/>
    </location>
</feature>
<dbReference type="Pfam" id="PF01497">
    <property type="entry name" value="Peripla_BP_2"/>
    <property type="match status" value="1"/>
</dbReference>
<evidence type="ECO:0000313" key="8">
    <source>
        <dbReference type="Proteomes" id="UP001055460"/>
    </source>
</evidence>
<evidence type="ECO:0000256" key="2">
    <source>
        <dbReference type="ARBA" id="ARBA00008814"/>
    </source>
</evidence>
<dbReference type="InterPro" id="IPR051313">
    <property type="entry name" value="Bact_iron-sidero_bind"/>
</dbReference>
<dbReference type="GO" id="GO:1901678">
    <property type="term" value="P:iron coordination entity transport"/>
    <property type="evidence" value="ECO:0007669"/>
    <property type="project" value="UniProtKB-ARBA"/>
</dbReference>
<keyword evidence="4" id="KW-0408">Iron</keyword>
<evidence type="ECO:0000259" key="6">
    <source>
        <dbReference type="PROSITE" id="PS50983"/>
    </source>
</evidence>
<comment type="subcellular location">
    <subcellularLocation>
        <location evidence="1">Cell envelope</location>
    </subcellularLocation>
</comment>
<dbReference type="PROSITE" id="PS50983">
    <property type="entry name" value="FE_B12_PBP"/>
    <property type="match status" value="1"/>
</dbReference>
<organism evidence="7 8">
    <name type="scientific">Ensifer adhaerens</name>
    <name type="common">Sinorhizobium morelense</name>
    <dbReference type="NCBI Taxonomy" id="106592"/>
    <lineage>
        <taxon>Bacteria</taxon>
        <taxon>Pseudomonadati</taxon>
        <taxon>Pseudomonadota</taxon>
        <taxon>Alphaproteobacteria</taxon>
        <taxon>Hyphomicrobiales</taxon>
        <taxon>Rhizobiaceae</taxon>
        <taxon>Sinorhizobium/Ensifer group</taxon>
        <taxon>Ensifer</taxon>
    </lineage>
</organism>
<dbReference type="RefSeq" id="WP_252161113.1">
    <property type="nucleotide sequence ID" value="NZ_CP098809.1"/>
</dbReference>
<evidence type="ECO:0000256" key="4">
    <source>
        <dbReference type="ARBA" id="ARBA00022496"/>
    </source>
</evidence>
<keyword evidence="5" id="KW-0732">Signal</keyword>
<accession>A0A9Q9DDE8</accession>
<dbReference type="GO" id="GO:0030288">
    <property type="term" value="C:outer membrane-bounded periplasmic space"/>
    <property type="evidence" value="ECO:0007669"/>
    <property type="project" value="TreeGrafter"/>
</dbReference>
<protein>
    <submittedName>
        <fullName evidence="7">Iron-siderophore ABC transporter substrate-binding protein</fullName>
    </submittedName>
</protein>
<dbReference type="Proteomes" id="UP001055460">
    <property type="component" value="Plasmid pB"/>
</dbReference>
<keyword evidence="3" id="KW-0813">Transport</keyword>
<comment type="similarity">
    <text evidence="2">Belongs to the bacterial solute-binding protein 8 family.</text>
</comment>
<dbReference type="EMBL" id="CP098809">
    <property type="protein sequence ID" value="USJ27519.1"/>
    <property type="molecule type" value="Genomic_DNA"/>
</dbReference>
<dbReference type="Gene3D" id="3.40.50.1980">
    <property type="entry name" value="Nitrogenase molybdenum iron protein domain"/>
    <property type="match status" value="2"/>
</dbReference>
<evidence type="ECO:0000256" key="5">
    <source>
        <dbReference type="ARBA" id="ARBA00022729"/>
    </source>
</evidence>
<reference evidence="7" key="1">
    <citation type="submission" date="2022-06" db="EMBL/GenBank/DDBJ databases">
        <title>Physiological and biochemical characterization and genomic elucidation of a strain of the genus Ensifer adhaerens M8 that combines arsenic oxidation and chromium reduction.</title>
        <authorList>
            <person name="Li X."/>
            <person name="Yu c."/>
        </authorList>
    </citation>
    <scope>NUCLEOTIDE SEQUENCE</scope>
    <source>
        <strain evidence="7">M8</strain>
        <plasmid evidence="7">pB</plasmid>
    </source>
</reference>
<proteinExistence type="inferred from homology"/>
<dbReference type="AlphaFoldDB" id="A0A9Q9DDE8"/>
<dbReference type="PANTHER" id="PTHR30532:SF28">
    <property type="entry name" value="PETROBACTIN-BINDING PROTEIN YCLQ"/>
    <property type="match status" value="1"/>
</dbReference>
<evidence type="ECO:0000256" key="3">
    <source>
        <dbReference type="ARBA" id="ARBA00022448"/>
    </source>
</evidence>
<keyword evidence="4" id="KW-0410">Iron transport</keyword>
<evidence type="ECO:0000313" key="7">
    <source>
        <dbReference type="EMBL" id="USJ27519.1"/>
    </source>
</evidence>
<sequence>MSAASLVEAVFPATISHAFGDTVISAPPKRIVTLGWGGEDALIALGAIPVGMPRYDQFESGILPWVEKELGTAKPVLFSQSEIDFEGIAVLKPDAILAVRTNIDINDWRRLNSIAPTIAYRSGPLQADWQEITLLAGLCVGKPDLAKTRIQQAKSGLQELGKAYPNILGRRFVFGSYFPGSSSLGVYLPSDLRVSTLMELGLQLSPQVRALAEVNPGKIGTSISLEQLDSVQTDLLIVWFPPGARQELEAQTLFQSYAPVRAGGFIALDDPTSMWVTSNPSVLSIPYGFPDFVSRLSDAIALAGAQARP</sequence>
<dbReference type="InterPro" id="IPR002491">
    <property type="entry name" value="ABC_transptr_periplasmic_BD"/>
</dbReference>
<gene>
    <name evidence="7" type="ORF">NE863_34400</name>
</gene>